<evidence type="ECO:0000256" key="2">
    <source>
        <dbReference type="SAM" id="Phobius"/>
    </source>
</evidence>
<keyword evidence="2" id="KW-0472">Membrane</keyword>
<feature type="compositionally biased region" description="Low complexity" evidence="1">
    <location>
        <begin position="117"/>
        <end position="135"/>
    </location>
</feature>
<accession>A0AAN5IGB7</accession>
<feature type="transmembrane region" description="Helical" evidence="2">
    <location>
        <begin position="178"/>
        <end position="200"/>
    </location>
</feature>
<comment type="caution">
    <text evidence="3">The sequence shown here is derived from an EMBL/GenBank/DDBJ whole genome shotgun (WGS) entry which is preliminary data.</text>
</comment>
<feature type="region of interest" description="Disordered" evidence="1">
    <location>
        <begin position="113"/>
        <end position="140"/>
    </location>
</feature>
<proteinExistence type="predicted"/>
<organism evidence="3 4">
    <name type="scientific">Pristionchus mayeri</name>
    <dbReference type="NCBI Taxonomy" id="1317129"/>
    <lineage>
        <taxon>Eukaryota</taxon>
        <taxon>Metazoa</taxon>
        <taxon>Ecdysozoa</taxon>
        <taxon>Nematoda</taxon>
        <taxon>Chromadorea</taxon>
        <taxon>Rhabditida</taxon>
        <taxon>Rhabditina</taxon>
        <taxon>Diplogasteromorpha</taxon>
        <taxon>Diplogasteroidea</taxon>
        <taxon>Neodiplogasteridae</taxon>
        <taxon>Pristionchus</taxon>
    </lineage>
</organism>
<evidence type="ECO:0000313" key="4">
    <source>
        <dbReference type="Proteomes" id="UP001328107"/>
    </source>
</evidence>
<feature type="non-terminal residue" evidence="3">
    <location>
        <position position="1"/>
    </location>
</feature>
<name>A0AAN5IGB7_9BILA</name>
<evidence type="ECO:0000256" key="1">
    <source>
        <dbReference type="SAM" id="MobiDB-lite"/>
    </source>
</evidence>
<keyword evidence="4" id="KW-1185">Reference proteome</keyword>
<dbReference type="EMBL" id="BTRK01000006">
    <property type="protein sequence ID" value="GMR62581.1"/>
    <property type="molecule type" value="Genomic_DNA"/>
</dbReference>
<sequence length="201" mass="22183">FLSIQYDSLFRMPSAVSSPICCCTMAKKGQKEKKELKKVHFLSQHQLTASPPAITQLKVDDLNSSRSLPPVYELAPSTKVSSRDGNYNDRNFPSMGDLIREIRMEEGLPVTDRPMESHPSLPSTSCSSTCSSSSSKGISPPKTEIAVIPMPDATVTPTVVSRPPSTFYRIVSAVPQNLFLLIAFTYTCCASVIIQFTRIFW</sequence>
<keyword evidence="2" id="KW-1133">Transmembrane helix</keyword>
<reference evidence="4" key="1">
    <citation type="submission" date="2022-10" db="EMBL/GenBank/DDBJ databases">
        <title>Genome assembly of Pristionchus species.</title>
        <authorList>
            <person name="Yoshida K."/>
            <person name="Sommer R.J."/>
        </authorList>
    </citation>
    <scope>NUCLEOTIDE SEQUENCE [LARGE SCALE GENOMIC DNA]</scope>
    <source>
        <strain evidence="4">RS5460</strain>
    </source>
</reference>
<protein>
    <submittedName>
        <fullName evidence="3">Uncharacterized protein</fullName>
    </submittedName>
</protein>
<gene>
    <name evidence="3" type="ORF">PMAYCL1PPCAC_32776</name>
</gene>
<dbReference type="Proteomes" id="UP001328107">
    <property type="component" value="Unassembled WGS sequence"/>
</dbReference>
<keyword evidence="2" id="KW-0812">Transmembrane</keyword>
<dbReference type="AlphaFoldDB" id="A0AAN5IGB7"/>
<evidence type="ECO:0000313" key="3">
    <source>
        <dbReference type="EMBL" id="GMR62581.1"/>
    </source>
</evidence>